<evidence type="ECO:0000256" key="1">
    <source>
        <dbReference type="SAM" id="MobiDB-lite"/>
    </source>
</evidence>
<keyword evidence="3" id="KW-1185">Reference proteome</keyword>
<protein>
    <submittedName>
        <fullName evidence="2">Uncharacterized protein</fullName>
    </submittedName>
</protein>
<accession>A0AAD3P9U0</accession>
<proteinExistence type="predicted"/>
<gene>
    <name evidence="2" type="ORF">Nepgr_002311</name>
</gene>
<reference evidence="2" key="1">
    <citation type="submission" date="2023-05" db="EMBL/GenBank/DDBJ databases">
        <title>Nepenthes gracilis genome sequencing.</title>
        <authorList>
            <person name="Fukushima K."/>
        </authorList>
    </citation>
    <scope>NUCLEOTIDE SEQUENCE</scope>
    <source>
        <strain evidence="2">SING2019-196</strain>
    </source>
</reference>
<organism evidence="2 3">
    <name type="scientific">Nepenthes gracilis</name>
    <name type="common">Slender pitcher plant</name>
    <dbReference type="NCBI Taxonomy" id="150966"/>
    <lineage>
        <taxon>Eukaryota</taxon>
        <taxon>Viridiplantae</taxon>
        <taxon>Streptophyta</taxon>
        <taxon>Embryophyta</taxon>
        <taxon>Tracheophyta</taxon>
        <taxon>Spermatophyta</taxon>
        <taxon>Magnoliopsida</taxon>
        <taxon>eudicotyledons</taxon>
        <taxon>Gunneridae</taxon>
        <taxon>Pentapetalae</taxon>
        <taxon>Caryophyllales</taxon>
        <taxon>Nepenthaceae</taxon>
        <taxon>Nepenthes</taxon>
    </lineage>
</organism>
<comment type="caution">
    <text evidence="2">The sequence shown here is derived from an EMBL/GenBank/DDBJ whole genome shotgun (WGS) entry which is preliminary data.</text>
</comment>
<feature type="compositionally biased region" description="Low complexity" evidence="1">
    <location>
        <begin position="35"/>
        <end position="44"/>
    </location>
</feature>
<dbReference type="EMBL" id="BSYO01000002">
    <property type="protein sequence ID" value="GMH00472.1"/>
    <property type="molecule type" value="Genomic_DNA"/>
</dbReference>
<name>A0AAD3P9U0_NEPGR</name>
<sequence length="81" mass="9309">MSRHCPKSQLQLAASAVLLRKLPRELHIRREKKFPVTVPPSSSKPTKKLSFEPIPRGPSHFHHQPSSDPRTLFWTFNFPAV</sequence>
<evidence type="ECO:0000313" key="3">
    <source>
        <dbReference type="Proteomes" id="UP001279734"/>
    </source>
</evidence>
<dbReference type="AlphaFoldDB" id="A0AAD3P9U0"/>
<feature type="region of interest" description="Disordered" evidence="1">
    <location>
        <begin position="33"/>
        <end position="67"/>
    </location>
</feature>
<evidence type="ECO:0000313" key="2">
    <source>
        <dbReference type="EMBL" id="GMH00472.1"/>
    </source>
</evidence>
<dbReference type="Proteomes" id="UP001279734">
    <property type="component" value="Unassembled WGS sequence"/>
</dbReference>